<keyword evidence="4" id="KW-1185">Reference proteome</keyword>
<dbReference type="InterPro" id="IPR040108">
    <property type="entry name" value="Laa1/Sip1/HEATR5"/>
</dbReference>
<gene>
    <name evidence="3" type="ORF">SCUD_LOCUS6001</name>
</gene>
<evidence type="ECO:0000256" key="2">
    <source>
        <dbReference type="SAM" id="SignalP"/>
    </source>
</evidence>
<accession>A0A183JTG2</accession>
<dbReference type="GO" id="GO:0030139">
    <property type="term" value="C:endocytic vesicle"/>
    <property type="evidence" value="ECO:0007669"/>
    <property type="project" value="TreeGrafter"/>
</dbReference>
<reference evidence="3 4" key="2">
    <citation type="submission" date="2018-11" db="EMBL/GenBank/DDBJ databases">
        <authorList>
            <consortium name="Pathogen Informatics"/>
        </authorList>
    </citation>
    <scope>NUCLEOTIDE SEQUENCE [LARGE SCALE GENOMIC DNA]</scope>
    <source>
        <strain evidence="3">Dakar</strain>
        <strain evidence="4">Dakar, Senegal</strain>
    </source>
</reference>
<dbReference type="GO" id="GO:0005794">
    <property type="term" value="C:Golgi apparatus"/>
    <property type="evidence" value="ECO:0007669"/>
    <property type="project" value="TreeGrafter"/>
</dbReference>
<dbReference type="Proteomes" id="UP000279833">
    <property type="component" value="Unassembled WGS sequence"/>
</dbReference>
<dbReference type="GO" id="GO:0008104">
    <property type="term" value="P:intracellular protein localization"/>
    <property type="evidence" value="ECO:0007669"/>
    <property type="project" value="TreeGrafter"/>
</dbReference>
<dbReference type="WBParaSite" id="SCUD_0000600201-mRNA-1">
    <property type="protein sequence ID" value="SCUD_0000600201-mRNA-1"/>
    <property type="gene ID" value="SCUD_0000600201"/>
</dbReference>
<dbReference type="STRING" id="6186.A0A183JTG2"/>
<evidence type="ECO:0000256" key="1">
    <source>
        <dbReference type="SAM" id="MobiDB-lite"/>
    </source>
</evidence>
<evidence type="ECO:0000313" key="3">
    <source>
        <dbReference type="EMBL" id="VDP00015.1"/>
    </source>
</evidence>
<dbReference type="GO" id="GO:0042147">
    <property type="term" value="P:retrograde transport, endosome to Golgi"/>
    <property type="evidence" value="ECO:0007669"/>
    <property type="project" value="TreeGrafter"/>
</dbReference>
<dbReference type="GO" id="GO:0016020">
    <property type="term" value="C:membrane"/>
    <property type="evidence" value="ECO:0007669"/>
    <property type="project" value="TreeGrafter"/>
</dbReference>
<dbReference type="PANTHER" id="PTHR21663">
    <property type="entry name" value="HYPOTHETICAL HEAT DOMAIN-CONTAINING"/>
    <property type="match status" value="1"/>
</dbReference>
<feature type="compositionally biased region" description="Polar residues" evidence="1">
    <location>
        <begin position="102"/>
        <end position="119"/>
    </location>
</feature>
<name>A0A183JTG2_9TREM</name>
<feature type="region of interest" description="Disordered" evidence="1">
    <location>
        <begin position="99"/>
        <end position="123"/>
    </location>
</feature>
<dbReference type="GO" id="GO:0005829">
    <property type="term" value="C:cytosol"/>
    <property type="evidence" value="ECO:0007669"/>
    <property type="project" value="GOC"/>
</dbReference>
<proteinExistence type="predicted"/>
<dbReference type="AlphaFoldDB" id="A0A183JTG2"/>
<reference evidence="5" key="1">
    <citation type="submission" date="2016-06" db="UniProtKB">
        <authorList>
            <consortium name="WormBaseParasite"/>
        </authorList>
    </citation>
    <scope>IDENTIFICATION</scope>
</reference>
<evidence type="ECO:0000313" key="4">
    <source>
        <dbReference type="Proteomes" id="UP000279833"/>
    </source>
</evidence>
<sequence>MGPLWFETNLSTILTHLVNLLLVPRATPTHVEAIYARQCIQYLLGTVFRHLLSESIQLVAISELIKILVYHLQYLQNLHVNEYSVNDGDVFQQIFSSSSSSVTPTLNNNGNTNEPSDSLPNDIFNETGINVTHGDNQATSNVHNLDSVVEPDSGKVKRGIGRQVATATITTTATTGGSSSRSNREQQHQHLVICVLDIISQLIRWLDSLVGKHFYLQFYSVNTYFIRLVE</sequence>
<protein>
    <submittedName>
        <fullName evidence="5">Sec7_N domain-containing protein</fullName>
    </submittedName>
</protein>
<dbReference type="EMBL" id="UZAK01011436">
    <property type="protein sequence ID" value="VDP00015.1"/>
    <property type="molecule type" value="Genomic_DNA"/>
</dbReference>
<dbReference type="GO" id="GO:0006897">
    <property type="term" value="P:endocytosis"/>
    <property type="evidence" value="ECO:0007669"/>
    <property type="project" value="TreeGrafter"/>
</dbReference>
<organism evidence="5">
    <name type="scientific">Schistosoma curassoni</name>
    <dbReference type="NCBI Taxonomy" id="6186"/>
    <lineage>
        <taxon>Eukaryota</taxon>
        <taxon>Metazoa</taxon>
        <taxon>Spiralia</taxon>
        <taxon>Lophotrochozoa</taxon>
        <taxon>Platyhelminthes</taxon>
        <taxon>Trematoda</taxon>
        <taxon>Digenea</taxon>
        <taxon>Strigeidida</taxon>
        <taxon>Schistosomatoidea</taxon>
        <taxon>Schistosomatidae</taxon>
        <taxon>Schistosoma</taxon>
    </lineage>
</organism>
<evidence type="ECO:0000313" key="5">
    <source>
        <dbReference type="WBParaSite" id="SCUD_0000600201-mRNA-1"/>
    </source>
</evidence>
<feature type="signal peptide" evidence="2">
    <location>
        <begin position="1"/>
        <end position="28"/>
    </location>
</feature>
<dbReference type="PANTHER" id="PTHR21663:SF0">
    <property type="entry name" value="HEAT REPEAT-CONTAINING PROTEIN 5B"/>
    <property type="match status" value="1"/>
</dbReference>
<keyword evidence="2" id="KW-0732">Signal</keyword>
<feature type="chain" id="PRO_5043140674" evidence="2">
    <location>
        <begin position="29"/>
        <end position="230"/>
    </location>
</feature>